<dbReference type="SUPFAM" id="SSF54523">
    <property type="entry name" value="Pili subunits"/>
    <property type="match status" value="1"/>
</dbReference>
<evidence type="ECO:0000256" key="7">
    <source>
        <dbReference type="ARBA" id="ARBA00023136"/>
    </source>
</evidence>
<proteinExistence type="predicted"/>
<evidence type="ECO:0000313" key="10">
    <source>
        <dbReference type="Proteomes" id="UP001205919"/>
    </source>
</evidence>
<sequence length="261" mass="29197">MRKDARKAFTLVEMLIVIIVIGILAGLMMISSGSATDKAEETRCVADRRSIRSALNIYRAEHGAITSADIKTALEYVLKNNFDNTRGKVEDNNTVTGICPAKGRYTATVSDDRITMTCSVHDDIGLNEASVFDFSKKLVLNATAEYFINEKNKDKIKFALNSEGVNYGQSITQDLSAALGIDMSQYLWRIYVNKEKKTYEIYWTEKTTKTTNVTAYKVTYNYENKSFSNVATGTVSIGTETEKDKDGNEHTYKIIDGNSFK</sequence>
<evidence type="ECO:0000313" key="9">
    <source>
        <dbReference type="EMBL" id="MCQ4812884.1"/>
    </source>
</evidence>
<keyword evidence="10" id="KW-1185">Reference proteome</keyword>
<dbReference type="Proteomes" id="UP001205919">
    <property type="component" value="Unassembled WGS sequence"/>
</dbReference>
<dbReference type="GO" id="GO:0015627">
    <property type="term" value="C:type II protein secretion system complex"/>
    <property type="evidence" value="ECO:0007669"/>
    <property type="project" value="InterPro"/>
</dbReference>
<evidence type="ECO:0000256" key="6">
    <source>
        <dbReference type="ARBA" id="ARBA00022989"/>
    </source>
</evidence>
<dbReference type="EMBL" id="JANFYT010000001">
    <property type="protein sequence ID" value="MCQ4812884.1"/>
    <property type="molecule type" value="Genomic_DNA"/>
</dbReference>
<evidence type="ECO:0000256" key="2">
    <source>
        <dbReference type="ARBA" id="ARBA00004418"/>
    </source>
</evidence>
<evidence type="ECO:0000256" key="5">
    <source>
        <dbReference type="ARBA" id="ARBA00022764"/>
    </source>
</evidence>
<comment type="subcellular location">
    <subcellularLocation>
        <location evidence="1">Cell outer membrane</location>
        <topology evidence="1">Single-pass membrane protein</topology>
    </subcellularLocation>
    <subcellularLocation>
        <location evidence="2">Periplasm</location>
    </subcellularLocation>
</comment>
<organism evidence="9 10">
    <name type="scientific">Cloacibacillus evryensis</name>
    <dbReference type="NCBI Taxonomy" id="508460"/>
    <lineage>
        <taxon>Bacteria</taxon>
        <taxon>Thermotogati</taxon>
        <taxon>Synergistota</taxon>
        <taxon>Synergistia</taxon>
        <taxon>Synergistales</taxon>
        <taxon>Synergistaceae</taxon>
        <taxon>Cloacibacillus</taxon>
    </lineage>
</organism>
<dbReference type="GO" id="GO:0009279">
    <property type="term" value="C:cell outer membrane"/>
    <property type="evidence" value="ECO:0007669"/>
    <property type="project" value="UniProtKB-SubCell"/>
</dbReference>
<keyword evidence="3" id="KW-0488">Methylation</keyword>
<keyword evidence="4" id="KW-0812">Transmembrane</keyword>
<dbReference type="NCBIfam" id="TIGR02532">
    <property type="entry name" value="IV_pilin_GFxxxE"/>
    <property type="match status" value="1"/>
</dbReference>
<reference evidence="9 10" key="1">
    <citation type="submission" date="2022-06" db="EMBL/GenBank/DDBJ databases">
        <title>Isolation of gut microbiota from human fecal samples.</title>
        <authorList>
            <person name="Pamer E.G."/>
            <person name="Barat B."/>
            <person name="Waligurski E."/>
            <person name="Medina S."/>
            <person name="Paddock L."/>
            <person name="Mostad J."/>
        </authorList>
    </citation>
    <scope>NUCLEOTIDE SEQUENCE [LARGE SCALE GENOMIC DNA]</scope>
    <source>
        <strain evidence="9 10">DFI.9.90</strain>
    </source>
</reference>
<comment type="caution">
    <text evidence="9">The sequence shown here is derived from an EMBL/GenBank/DDBJ whole genome shotgun (WGS) entry which is preliminary data.</text>
</comment>
<keyword evidence="5" id="KW-0574">Periplasm</keyword>
<accession>A0AAW5K183</accession>
<dbReference type="InterPro" id="IPR045584">
    <property type="entry name" value="Pilin-like"/>
</dbReference>
<dbReference type="Pfam" id="PF07963">
    <property type="entry name" value="N_methyl"/>
    <property type="match status" value="1"/>
</dbReference>
<dbReference type="PANTHER" id="PTHR30093">
    <property type="entry name" value="GENERAL SECRETION PATHWAY PROTEIN G"/>
    <property type="match status" value="1"/>
</dbReference>
<gene>
    <name evidence="9" type="ORF">NE630_00430</name>
</gene>
<dbReference type="RefSeq" id="WP_008712012.1">
    <property type="nucleotide sequence ID" value="NZ_CABKQM010000008.1"/>
</dbReference>
<dbReference type="AlphaFoldDB" id="A0AAW5K183"/>
<keyword evidence="8" id="KW-0998">Cell outer membrane</keyword>
<keyword evidence="6" id="KW-1133">Transmembrane helix</keyword>
<dbReference type="PANTHER" id="PTHR30093:SF44">
    <property type="entry name" value="TYPE II SECRETION SYSTEM CORE PROTEIN G"/>
    <property type="match status" value="1"/>
</dbReference>
<dbReference type="GO" id="GO:0042597">
    <property type="term" value="C:periplasmic space"/>
    <property type="evidence" value="ECO:0007669"/>
    <property type="project" value="UniProtKB-SubCell"/>
</dbReference>
<evidence type="ECO:0000256" key="1">
    <source>
        <dbReference type="ARBA" id="ARBA00004203"/>
    </source>
</evidence>
<evidence type="ECO:0000256" key="4">
    <source>
        <dbReference type="ARBA" id="ARBA00022692"/>
    </source>
</evidence>
<keyword evidence="7" id="KW-0472">Membrane</keyword>
<dbReference type="GO" id="GO:0015628">
    <property type="term" value="P:protein secretion by the type II secretion system"/>
    <property type="evidence" value="ECO:0007669"/>
    <property type="project" value="InterPro"/>
</dbReference>
<evidence type="ECO:0000256" key="8">
    <source>
        <dbReference type="ARBA" id="ARBA00023237"/>
    </source>
</evidence>
<dbReference type="InterPro" id="IPR012902">
    <property type="entry name" value="N_methyl_site"/>
</dbReference>
<protein>
    <submittedName>
        <fullName evidence="9">Prepilin-type N-terminal cleavage/methylation domain-containing protein</fullName>
    </submittedName>
</protein>
<dbReference type="PRINTS" id="PR00813">
    <property type="entry name" value="BCTERIALGSPG"/>
</dbReference>
<dbReference type="Gene3D" id="3.30.700.10">
    <property type="entry name" value="Glycoprotein, Type 4 Pilin"/>
    <property type="match status" value="1"/>
</dbReference>
<evidence type="ECO:0000256" key="3">
    <source>
        <dbReference type="ARBA" id="ARBA00022481"/>
    </source>
</evidence>
<dbReference type="InterPro" id="IPR000983">
    <property type="entry name" value="Bac_GSPG_pilin"/>
</dbReference>
<name>A0AAW5K183_9BACT</name>